<dbReference type="Proteomes" id="UP001458880">
    <property type="component" value="Unassembled WGS sequence"/>
</dbReference>
<comment type="subcellular location">
    <subcellularLocation>
        <location evidence="1">Secreted</location>
    </subcellularLocation>
</comment>
<keyword evidence="2" id="KW-0964">Secreted</keyword>
<dbReference type="InterPro" id="IPR010711">
    <property type="entry name" value="PLA2G12"/>
</dbReference>
<dbReference type="InterPro" id="IPR033113">
    <property type="entry name" value="PLA2_histidine"/>
</dbReference>
<dbReference type="GO" id="GO:0050482">
    <property type="term" value="P:arachidonate secretion"/>
    <property type="evidence" value="ECO:0007669"/>
    <property type="project" value="InterPro"/>
</dbReference>
<dbReference type="GO" id="GO:0005509">
    <property type="term" value="F:calcium ion binding"/>
    <property type="evidence" value="ECO:0007669"/>
    <property type="project" value="InterPro"/>
</dbReference>
<feature type="transmembrane region" description="Helical" evidence="3">
    <location>
        <begin position="6"/>
        <end position="23"/>
    </location>
</feature>
<dbReference type="PROSITE" id="PS00118">
    <property type="entry name" value="PA2_HIS"/>
    <property type="match status" value="1"/>
</dbReference>
<dbReference type="Pfam" id="PF06951">
    <property type="entry name" value="PLA2G12"/>
    <property type="match status" value="2"/>
</dbReference>
<dbReference type="PANTHER" id="PTHR12824">
    <property type="entry name" value="GROUP XII SECRETORY PHOSPHOLIPASE A2 FAMILY MEMBER"/>
    <property type="match status" value="1"/>
</dbReference>
<dbReference type="InterPro" id="IPR036444">
    <property type="entry name" value="PLipase_A2_dom_sf"/>
</dbReference>
<evidence type="ECO:0000256" key="2">
    <source>
        <dbReference type="ARBA" id="ARBA00022525"/>
    </source>
</evidence>
<dbReference type="GO" id="GO:0004623">
    <property type="term" value="F:phospholipase A2 activity"/>
    <property type="evidence" value="ECO:0007669"/>
    <property type="project" value="InterPro"/>
</dbReference>
<dbReference type="EMBL" id="JASPKY010000064">
    <property type="protein sequence ID" value="KAK9743966.1"/>
    <property type="molecule type" value="Genomic_DNA"/>
</dbReference>
<evidence type="ECO:0000313" key="5">
    <source>
        <dbReference type="Proteomes" id="UP001458880"/>
    </source>
</evidence>
<dbReference type="GO" id="GO:0016042">
    <property type="term" value="P:lipid catabolic process"/>
    <property type="evidence" value="ECO:0007669"/>
    <property type="project" value="InterPro"/>
</dbReference>
<reference evidence="4 5" key="1">
    <citation type="journal article" date="2024" name="BMC Genomics">
        <title>De novo assembly and annotation of Popillia japonica's genome with initial clues to its potential as an invasive pest.</title>
        <authorList>
            <person name="Cucini C."/>
            <person name="Boschi S."/>
            <person name="Funari R."/>
            <person name="Cardaioli E."/>
            <person name="Iannotti N."/>
            <person name="Marturano G."/>
            <person name="Paoli F."/>
            <person name="Bruttini M."/>
            <person name="Carapelli A."/>
            <person name="Frati F."/>
            <person name="Nardi F."/>
        </authorList>
    </citation>
    <scope>NUCLEOTIDE SEQUENCE [LARGE SCALE GENOMIC DNA]</scope>
    <source>
        <strain evidence="4">DMR45628</strain>
    </source>
</reference>
<evidence type="ECO:0000256" key="3">
    <source>
        <dbReference type="SAM" id="Phobius"/>
    </source>
</evidence>
<evidence type="ECO:0000256" key="1">
    <source>
        <dbReference type="ARBA" id="ARBA00004613"/>
    </source>
</evidence>
<evidence type="ECO:0000313" key="4">
    <source>
        <dbReference type="EMBL" id="KAK9743966.1"/>
    </source>
</evidence>
<organism evidence="4 5">
    <name type="scientific">Popillia japonica</name>
    <name type="common">Japanese beetle</name>
    <dbReference type="NCBI Taxonomy" id="7064"/>
    <lineage>
        <taxon>Eukaryota</taxon>
        <taxon>Metazoa</taxon>
        <taxon>Ecdysozoa</taxon>
        <taxon>Arthropoda</taxon>
        <taxon>Hexapoda</taxon>
        <taxon>Insecta</taxon>
        <taxon>Pterygota</taxon>
        <taxon>Neoptera</taxon>
        <taxon>Endopterygota</taxon>
        <taxon>Coleoptera</taxon>
        <taxon>Polyphaga</taxon>
        <taxon>Scarabaeiformia</taxon>
        <taxon>Scarabaeidae</taxon>
        <taxon>Rutelinae</taxon>
        <taxon>Popillia</taxon>
    </lineage>
</organism>
<gene>
    <name evidence="4" type="ORF">QE152_g8185</name>
</gene>
<dbReference type="AlphaFoldDB" id="A0AAW1MCV8"/>
<dbReference type="GO" id="GO:0006644">
    <property type="term" value="P:phospholipid metabolic process"/>
    <property type="evidence" value="ECO:0007669"/>
    <property type="project" value="InterPro"/>
</dbReference>
<dbReference type="Gene3D" id="1.20.90.10">
    <property type="entry name" value="Phospholipase A2 domain"/>
    <property type="match status" value="1"/>
</dbReference>
<dbReference type="GO" id="GO:0005576">
    <property type="term" value="C:extracellular region"/>
    <property type="evidence" value="ECO:0007669"/>
    <property type="project" value="UniProtKB-SubCell"/>
</dbReference>
<dbReference type="SUPFAM" id="SSF48619">
    <property type="entry name" value="Phospholipase A2, PLA2"/>
    <property type="match status" value="1"/>
</dbReference>
<dbReference type="PANTHER" id="PTHR12824:SF8">
    <property type="entry name" value="GXIVSPLA2, ISOFORM A"/>
    <property type="match status" value="1"/>
</dbReference>
<comment type="caution">
    <text evidence="4">The sequence shown here is derived from an EMBL/GenBank/DDBJ whole genome shotgun (WGS) entry which is preliminary data.</text>
</comment>
<keyword evidence="3" id="KW-1133">Transmembrane helix</keyword>
<proteinExistence type="predicted"/>
<name>A0AAW1MCV8_POPJA</name>
<keyword evidence="5" id="KW-1185">Reference proteome</keyword>
<protein>
    <submittedName>
        <fullName evidence="4">Group XII secretory phospholipase A2 (PLA2G12)</fullName>
    </submittedName>
</protein>
<accession>A0AAW1MCV8</accession>
<keyword evidence="3" id="KW-0812">Transmembrane</keyword>
<sequence>MEIHFWKIFIYILTFVAYAYSGFGSSILANLRDAVVSAQSVFGDVFNNLAHLAKKFKDMHDVFDAAVDEHCVFKCPVEGVIPKPNRNHVPKADGCGSLGLKIASEYLPKPNRNHVPKADGCGSLGLKIASEYLPIGEMTKCCDAHDLCYDTCNRDKEMCDFEFKRCLYKYCDTYKSQLGENIVKGCKGGAKLLFTGTLTLGCKSYLNAQKQACFCPTYGWKDKNYKYTRGDGEL</sequence>
<keyword evidence="3" id="KW-0472">Membrane</keyword>